<evidence type="ECO:0000313" key="2">
    <source>
        <dbReference type="EMBL" id="KAK4183183.1"/>
    </source>
</evidence>
<keyword evidence="3" id="KW-1185">Reference proteome</keyword>
<dbReference type="Pfam" id="PF00293">
    <property type="entry name" value="NUDIX"/>
    <property type="match status" value="1"/>
</dbReference>
<proteinExistence type="predicted"/>
<dbReference type="InterPro" id="IPR000086">
    <property type="entry name" value="NUDIX_hydrolase_dom"/>
</dbReference>
<accession>A0AAN6WJD8</accession>
<dbReference type="Proteomes" id="UP001302126">
    <property type="component" value="Unassembled WGS sequence"/>
</dbReference>
<comment type="caution">
    <text evidence="2">The sequence shown here is derived from an EMBL/GenBank/DDBJ whole genome shotgun (WGS) entry which is preliminary data.</text>
</comment>
<dbReference type="PANTHER" id="PTHR43736:SF1">
    <property type="entry name" value="DIHYDRONEOPTERIN TRIPHOSPHATE DIPHOSPHATASE"/>
    <property type="match status" value="1"/>
</dbReference>
<dbReference type="EMBL" id="MU864569">
    <property type="protein sequence ID" value="KAK4183183.1"/>
    <property type="molecule type" value="Genomic_DNA"/>
</dbReference>
<dbReference type="Gene3D" id="3.90.79.10">
    <property type="entry name" value="Nucleoside Triphosphate Pyrophosphohydrolase"/>
    <property type="match status" value="1"/>
</dbReference>
<organism evidence="2 3">
    <name type="scientific">Podospora australis</name>
    <dbReference type="NCBI Taxonomy" id="1536484"/>
    <lineage>
        <taxon>Eukaryota</taxon>
        <taxon>Fungi</taxon>
        <taxon>Dikarya</taxon>
        <taxon>Ascomycota</taxon>
        <taxon>Pezizomycotina</taxon>
        <taxon>Sordariomycetes</taxon>
        <taxon>Sordariomycetidae</taxon>
        <taxon>Sordariales</taxon>
        <taxon>Podosporaceae</taxon>
        <taxon>Podospora</taxon>
    </lineage>
</organism>
<keyword evidence="2" id="KW-0378">Hydrolase</keyword>
<dbReference type="PROSITE" id="PS51462">
    <property type="entry name" value="NUDIX"/>
    <property type="match status" value="1"/>
</dbReference>
<evidence type="ECO:0000259" key="1">
    <source>
        <dbReference type="PROSITE" id="PS51462"/>
    </source>
</evidence>
<name>A0AAN6WJD8_9PEZI</name>
<feature type="domain" description="Nudix hydrolase" evidence="1">
    <location>
        <begin position="22"/>
        <end position="176"/>
    </location>
</feature>
<dbReference type="CDD" id="cd02883">
    <property type="entry name" value="NUDIX_Hydrolase"/>
    <property type="match status" value="1"/>
</dbReference>
<dbReference type="SUPFAM" id="SSF55811">
    <property type="entry name" value="Nudix"/>
    <property type="match status" value="1"/>
</dbReference>
<dbReference type="PANTHER" id="PTHR43736">
    <property type="entry name" value="ADP-RIBOSE PYROPHOSPHATASE"/>
    <property type="match status" value="1"/>
</dbReference>
<evidence type="ECO:0000313" key="3">
    <source>
        <dbReference type="Proteomes" id="UP001302126"/>
    </source>
</evidence>
<dbReference type="InterPro" id="IPR015797">
    <property type="entry name" value="NUDIX_hydrolase-like_dom_sf"/>
</dbReference>
<protein>
    <submittedName>
        <fullName evidence="2">NUDIX hydrolase domain-like protein</fullName>
    </submittedName>
</protein>
<dbReference type="AlphaFoldDB" id="A0AAN6WJD8"/>
<sequence length="182" mass="20317">MATPLEQYAVPVKTYLERHPVLAGLVVSAILIYKSNDSKHKVLLIQRAATDGFPRKWECPGGGVEDSDLTIIDAVIREIQEETGIGITRQSILEPVGNTPDEWVEKRTGLLWRKVTFLVTVEGSGSLEGVKLNPEEHQDFHWASEKELASESREDGSVIEFAYESQKGAILEGFRVVKELEQ</sequence>
<gene>
    <name evidence="2" type="ORF">QBC35DRAFT_124599</name>
</gene>
<dbReference type="GO" id="GO:0016787">
    <property type="term" value="F:hydrolase activity"/>
    <property type="evidence" value="ECO:0007669"/>
    <property type="project" value="UniProtKB-KW"/>
</dbReference>
<reference evidence="2" key="2">
    <citation type="submission" date="2023-05" db="EMBL/GenBank/DDBJ databases">
        <authorList>
            <consortium name="Lawrence Berkeley National Laboratory"/>
            <person name="Steindorff A."/>
            <person name="Hensen N."/>
            <person name="Bonometti L."/>
            <person name="Westerberg I."/>
            <person name="Brannstrom I.O."/>
            <person name="Guillou S."/>
            <person name="Cros-Aarteil S."/>
            <person name="Calhoun S."/>
            <person name="Haridas S."/>
            <person name="Kuo A."/>
            <person name="Mondo S."/>
            <person name="Pangilinan J."/>
            <person name="Riley R."/>
            <person name="Labutti K."/>
            <person name="Andreopoulos B."/>
            <person name="Lipzen A."/>
            <person name="Chen C."/>
            <person name="Yanf M."/>
            <person name="Daum C."/>
            <person name="Ng V."/>
            <person name="Clum A."/>
            <person name="Ohm R."/>
            <person name="Martin F."/>
            <person name="Silar P."/>
            <person name="Natvig D."/>
            <person name="Lalanne C."/>
            <person name="Gautier V."/>
            <person name="Ament-Velasquez S.L."/>
            <person name="Kruys A."/>
            <person name="Hutchinson M.I."/>
            <person name="Powell A.J."/>
            <person name="Barry K."/>
            <person name="Miller A.N."/>
            <person name="Grigoriev I.V."/>
            <person name="Debuchy R."/>
            <person name="Gladieux P."/>
            <person name="Thoren M.H."/>
            <person name="Johannesson H."/>
        </authorList>
    </citation>
    <scope>NUCLEOTIDE SEQUENCE</scope>
    <source>
        <strain evidence="2">PSN309</strain>
    </source>
</reference>
<reference evidence="2" key="1">
    <citation type="journal article" date="2023" name="Mol. Phylogenet. Evol.">
        <title>Genome-scale phylogeny and comparative genomics of the fungal order Sordariales.</title>
        <authorList>
            <person name="Hensen N."/>
            <person name="Bonometti L."/>
            <person name="Westerberg I."/>
            <person name="Brannstrom I.O."/>
            <person name="Guillou S."/>
            <person name="Cros-Aarteil S."/>
            <person name="Calhoun S."/>
            <person name="Haridas S."/>
            <person name="Kuo A."/>
            <person name="Mondo S."/>
            <person name="Pangilinan J."/>
            <person name="Riley R."/>
            <person name="LaButti K."/>
            <person name="Andreopoulos B."/>
            <person name="Lipzen A."/>
            <person name="Chen C."/>
            <person name="Yan M."/>
            <person name="Daum C."/>
            <person name="Ng V."/>
            <person name="Clum A."/>
            <person name="Steindorff A."/>
            <person name="Ohm R.A."/>
            <person name="Martin F."/>
            <person name="Silar P."/>
            <person name="Natvig D.O."/>
            <person name="Lalanne C."/>
            <person name="Gautier V."/>
            <person name="Ament-Velasquez S.L."/>
            <person name="Kruys A."/>
            <person name="Hutchinson M.I."/>
            <person name="Powell A.J."/>
            <person name="Barry K."/>
            <person name="Miller A.N."/>
            <person name="Grigoriev I.V."/>
            <person name="Debuchy R."/>
            <person name="Gladieux P."/>
            <person name="Hiltunen Thoren M."/>
            <person name="Johannesson H."/>
        </authorList>
    </citation>
    <scope>NUCLEOTIDE SEQUENCE</scope>
    <source>
        <strain evidence="2">PSN309</strain>
    </source>
</reference>